<comment type="caution">
    <text evidence="1">The sequence shown here is derived from an EMBL/GenBank/DDBJ whole genome shotgun (WGS) entry which is preliminary data.</text>
</comment>
<gene>
    <name evidence="1" type="ORF">XENORESO_015036</name>
</gene>
<evidence type="ECO:0000313" key="2">
    <source>
        <dbReference type="Proteomes" id="UP001444071"/>
    </source>
</evidence>
<evidence type="ECO:0000313" key="1">
    <source>
        <dbReference type="EMBL" id="MEQ2278256.1"/>
    </source>
</evidence>
<sequence length="102" mass="11589">MGSDCSLSCTTFFSRKISGSELYQEDGRSNHQFNSLATKNDLRQKFISSNILIFALCKYGKLGSVNTFAKHCMCAIFFLTNYTHHQIHLFAFIFEKCSHCSA</sequence>
<reference evidence="1 2" key="1">
    <citation type="submission" date="2021-06" db="EMBL/GenBank/DDBJ databases">
        <authorList>
            <person name="Palmer J.M."/>
        </authorList>
    </citation>
    <scope>NUCLEOTIDE SEQUENCE [LARGE SCALE GENOMIC DNA]</scope>
    <source>
        <strain evidence="1 2">XR_2019</strain>
        <tissue evidence="1">Muscle</tissue>
    </source>
</reference>
<keyword evidence="2" id="KW-1185">Reference proteome</keyword>
<dbReference type="Proteomes" id="UP001444071">
    <property type="component" value="Unassembled WGS sequence"/>
</dbReference>
<name>A0ABV0XB25_9TELE</name>
<dbReference type="EMBL" id="JAHRIM010094884">
    <property type="protein sequence ID" value="MEQ2278256.1"/>
    <property type="molecule type" value="Genomic_DNA"/>
</dbReference>
<organism evidence="1 2">
    <name type="scientific">Xenotaenia resolanae</name>
    <dbReference type="NCBI Taxonomy" id="208358"/>
    <lineage>
        <taxon>Eukaryota</taxon>
        <taxon>Metazoa</taxon>
        <taxon>Chordata</taxon>
        <taxon>Craniata</taxon>
        <taxon>Vertebrata</taxon>
        <taxon>Euteleostomi</taxon>
        <taxon>Actinopterygii</taxon>
        <taxon>Neopterygii</taxon>
        <taxon>Teleostei</taxon>
        <taxon>Neoteleostei</taxon>
        <taxon>Acanthomorphata</taxon>
        <taxon>Ovalentaria</taxon>
        <taxon>Atherinomorphae</taxon>
        <taxon>Cyprinodontiformes</taxon>
        <taxon>Goodeidae</taxon>
        <taxon>Xenotaenia</taxon>
    </lineage>
</organism>
<protein>
    <submittedName>
        <fullName evidence="1">Uncharacterized protein</fullName>
    </submittedName>
</protein>
<accession>A0ABV0XB25</accession>
<proteinExistence type="predicted"/>